<evidence type="ECO:0000256" key="6">
    <source>
        <dbReference type="ARBA" id="ARBA00022603"/>
    </source>
</evidence>
<sequence>MTTLARQRWRMLGEVLLSKNLDLSSEHEDISVMRFKTYGLYVRSLLSSHDQDDGTWCQIEFPSIEDNHSNILSLDIRLCSSKIDYADLMGFNNTGNTCIWPSEEVLAFYCLKEKQIFENKSVCELGGGMTCLAGLALARSISLNELVATDGNEKSIANLNAILKAKSNENNWLCPIESQVLIWSRQLNDPKLKERFDFIISADCFFFEDLHHDLCHTIYYMLKDSAQQINKSYSSDLHYPILVILRKLPAKMKLSRHKFIRRILNYYRTHFNIEYPFIILIDGTFAFEALQWKIQIDEQLKAYLETDQIICSTTLCAIRETELLGGVAFGAMLILKQYEIVKCDHYPSISAEKCFQQVLIKDNTKKYFLASQSLSLREYSHDRRPDLPTMLITHNAINLERPSLNTRSIVEQTKKERLGVSKHDSNILKKIKHELNLDENEDNVTKKKKKKHGINPLSVKKKTKKKSINNNNNNTVVKKKRRRTRQIRMSSHLKEHLKELQKTFSIKEFFHEKKI</sequence>
<evidence type="ECO:0000256" key="9">
    <source>
        <dbReference type="SAM" id="MobiDB-lite"/>
    </source>
</evidence>
<organism evidence="10 11">
    <name type="scientific">Adineta steineri</name>
    <dbReference type="NCBI Taxonomy" id="433720"/>
    <lineage>
        <taxon>Eukaryota</taxon>
        <taxon>Metazoa</taxon>
        <taxon>Spiralia</taxon>
        <taxon>Gnathifera</taxon>
        <taxon>Rotifera</taxon>
        <taxon>Eurotatoria</taxon>
        <taxon>Bdelloidea</taxon>
        <taxon>Adinetida</taxon>
        <taxon>Adinetidae</taxon>
        <taxon>Adineta</taxon>
    </lineage>
</organism>
<dbReference type="GO" id="GO:0005737">
    <property type="term" value="C:cytoplasm"/>
    <property type="evidence" value="ECO:0007669"/>
    <property type="project" value="UniProtKB-SubCell"/>
</dbReference>
<dbReference type="SUPFAM" id="SSF53335">
    <property type="entry name" value="S-adenosyl-L-methionine-dependent methyltransferases"/>
    <property type="match status" value="1"/>
</dbReference>
<evidence type="ECO:0000313" key="11">
    <source>
        <dbReference type="Proteomes" id="UP000663881"/>
    </source>
</evidence>
<dbReference type="InterPro" id="IPR029063">
    <property type="entry name" value="SAM-dependent_MTases_sf"/>
</dbReference>
<evidence type="ECO:0000256" key="2">
    <source>
        <dbReference type="ARBA" id="ARBA00004496"/>
    </source>
</evidence>
<evidence type="ECO:0000313" key="10">
    <source>
        <dbReference type="EMBL" id="CAF3768970.1"/>
    </source>
</evidence>
<dbReference type="GO" id="GO:0032259">
    <property type="term" value="P:methylation"/>
    <property type="evidence" value="ECO:0007669"/>
    <property type="project" value="UniProtKB-KW"/>
</dbReference>
<keyword evidence="8" id="KW-0539">Nucleus</keyword>
<evidence type="ECO:0000256" key="8">
    <source>
        <dbReference type="ARBA" id="ARBA00023242"/>
    </source>
</evidence>
<feature type="region of interest" description="Disordered" evidence="9">
    <location>
        <begin position="441"/>
        <end position="485"/>
    </location>
</feature>
<comment type="subcellular location">
    <subcellularLocation>
        <location evidence="2">Cytoplasm</location>
    </subcellularLocation>
    <subcellularLocation>
        <location evidence="1">Nucleus</location>
    </subcellularLocation>
</comment>
<dbReference type="EC" id="2.1.1.60" evidence="3"/>
<dbReference type="GO" id="GO:0032040">
    <property type="term" value="C:small-subunit processome"/>
    <property type="evidence" value="ECO:0007669"/>
    <property type="project" value="InterPro"/>
</dbReference>
<feature type="compositionally biased region" description="Basic residues" evidence="9">
    <location>
        <begin position="446"/>
        <end position="467"/>
    </location>
</feature>
<keyword evidence="6" id="KW-0489">Methyltransferase</keyword>
<evidence type="ECO:0000256" key="4">
    <source>
        <dbReference type="ARBA" id="ARBA00020594"/>
    </source>
</evidence>
<proteinExistence type="predicted"/>
<dbReference type="InterPro" id="IPR025800">
    <property type="entry name" value="CaM-Lys-N-MeTrfase"/>
</dbReference>
<reference evidence="10" key="1">
    <citation type="submission" date="2021-02" db="EMBL/GenBank/DDBJ databases">
        <authorList>
            <person name="Nowell W R."/>
        </authorList>
    </citation>
    <scope>NUCLEOTIDE SEQUENCE</scope>
</reference>
<dbReference type="PANTHER" id="PTHR13539">
    <property type="entry name" value="CALMODULIN-LYSINE N-METHYLTRANSFERASE"/>
    <property type="match status" value="1"/>
</dbReference>
<dbReference type="EMBL" id="CAJOAY010000967">
    <property type="protein sequence ID" value="CAF3768970.1"/>
    <property type="molecule type" value="Genomic_DNA"/>
</dbReference>
<comment type="caution">
    <text evidence="10">The sequence shown here is derived from an EMBL/GenBank/DDBJ whole genome shotgun (WGS) entry which is preliminary data.</text>
</comment>
<dbReference type="Pfam" id="PF10294">
    <property type="entry name" value="Methyltransf_16"/>
    <property type="match status" value="1"/>
</dbReference>
<dbReference type="Gene3D" id="3.40.50.1010">
    <property type="entry name" value="5'-nuclease"/>
    <property type="match status" value="1"/>
</dbReference>
<dbReference type="InterPro" id="IPR019410">
    <property type="entry name" value="Methyltransf_16"/>
</dbReference>
<dbReference type="Proteomes" id="UP000663881">
    <property type="component" value="Unassembled WGS sequence"/>
</dbReference>
<keyword evidence="5" id="KW-0963">Cytoplasm</keyword>
<evidence type="ECO:0000256" key="3">
    <source>
        <dbReference type="ARBA" id="ARBA00011914"/>
    </source>
</evidence>
<accession>A0A818ZGS7</accession>
<dbReference type="Gene3D" id="3.40.50.150">
    <property type="entry name" value="Vaccinia Virus protein VP39"/>
    <property type="match status" value="1"/>
</dbReference>
<evidence type="ECO:0000256" key="1">
    <source>
        <dbReference type="ARBA" id="ARBA00004123"/>
    </source>
</evidence>
<evidence type="ECO:0000256" key="7">
    <source>
        <dbReference type="ARBA" id="ARBA00022679"/>
    </source>
</evidence>
<gene>
    <name evidence="10" type="ORF">OKA104_LOCUS16699</name>
</gene>
<dbReference type="AlphaFoldDB" id="A0A818ZGS7"/>
<evidence type="ECO:0000256" key="5">
    <source>
        <dbReference type="ARBA" id="ARBA00022490"/>
    </source>
</evidence>
<dbReference type="Pfam" id="PF04900">
    <property type="entry name" value="Fcf1"/>
    <property type="match status" value="1"/>
</dbReference>
<protein>
    <recommendedName>
        <fullName evidence="4">Calmodulin-lysine N-methyltransferase</fullName>
        <ecNumber evidence="3">2.1.1.60</ecNumber>
    </recommendedName>
</protein>
<dbReference type="InterPro" id="IPR006984">
    <property type="entry name" value="Fcf1/UTP23"/>
</dbReference>
<dbReference type="PANTHER" id="PTHR13539:SF3">
    <property type="entry name" value="CALMODULIN-LYSINE N-METHYLTRANSFERASE"/>
    <property type="match status" value="1"/>
</dbReference>
<dbReference type="GO" id="GO:0018025">
    <property type="term" value="F:calmodulin-lysine N-methyltransferase activity"/>
    <property type="evidence" value="ECO:0007669"/>
    <property type="project" value="UniProtKB-EC"/>
</dbReference>
<name>A0A818ZGS7_9BILA</name>
<keyword evidence="7" id="KW-0808">Transferase</keyword>